<keyword evidence="5 6" id="KW-0472">Membrane</keyword>
<feature type="transmembrane region" description="Helical" evidence="6">
    <location>
        <begin position="90"/>
        <end position="113"/>
    </location>
</feature>
<evidence type="ECO:0000313" key="7">
    <source>
        <dbReference type="EMBL" id="UWM54336.1"/>
    </source>
</evidence>
<dbReference type="CDD" id="cd13128">
    <property type="entry name" value="MATE_Wzx_like"/>
    <property type="match status" value="1"/>
</dbReference>
<dbReference type="AlphaFoldDB" id="A0A9E7R233"/>
<feature type="transmembrane region" description="Helical" evidence="6">
    <location>
        <begin position="48"/>
        <end position="69"/>
    </location>
</feature>
<feature type="transmembrane region" description="Helical" evidence="6">
    <location>
        <begin position="24"/>
        <end position="42"/>
    </location>
</feature>
<dbReference type="InterPro" id="IPR050833">
    <property type="entry name" value="Poly_Biosynth_Transport"/>
</dbReference>
<protein>
    <submittedName>
        <fullName evidence="7">Flippase</fullName>
    </submittedName>
</protein>
<feature type="transmembrane region" description="Helical" evidence="6">
    <location>
        <begin position="125"/>
        <end position="149"/>
    </location>
</feature>
<evidence type="ECO:0000256" key="5">
    <source>
        <dbReference type="ARBA" id="ARBA00023136"/>
    </source>
</evidence>
<keyword evidence="8" id="KW-1185">Reference proteome</keyword>
<reference evidence="7" key="1">
    <citation type="submission" date="2022-09" db="EMBL/GenBank/DDBJ databases">
        <title>Diverse halophilic archaea isolated from saline environments.</title>
        <authorList>
            <person name="Cui H.-L."/>
        </authorList>
    </citation>
    <scope>NUCLEOTIDE SEQUENCE</scope>
    <source>
        <strain evidence="7">ZS-35-S2</strain>
    </source>
</reference>
<gene>
    <name evidence="7" type="ORF">N0B31_19735</name>
</gene>
<dbReference type="PANTHER" id="PTHR30250">
    <property type="entry name" value="PST FAMILY PREDICTED COLANIC ACID TRANSPORTER"/>
    <property type="match status" value="1"/>
</dbReference>
<feature type="transmembrane region" description="Helical" evidence="6">
    <location>
        <begin position="190"/>
        <end position="209"/>
    </location>
</feature>
<feature type="transmembrane region" description="Helical" evidence="6">
    <location>
        <begin position="432"/>
        <end position="450"/>
    </location>
</feature>
<accession>A0A9E7R233</accession>
<dbReference type="RefSeq" id="WP_260593356.1">
    <property type="nucleotide sequence ID" value="NZ_CP104003.1"/>
</dbReference>
<feature type="transmembrane region" description="Helical" evidence="6">
    <location>
        <begin position="456"/>
        <end position="480"/>
    </location>
</feature>
<proteinExistence type="predicted"/>
<evidence type="ECO:0000256" key="2">
    <source>
        <dbReference type="ARBA" id="ARBA00022475"/>
    </source>
</evidence>
<evidence type="ECO:0000256" key="1">
    <source>
        <dbReference type="ARBA" id="ARBA00004651"/>
    </source>
</evidence>
<evidence type="ECO:0000256" key="6">
    <source>
        <dbReference type="SAM" id="Phobius"/>
    </source>
</evidence>
<keyword evidence="4 6" id="KW-1133">Transmembrane helix</keyword>
<keyword evidence="3 6" id="KW-0812">Transmembrane</keyword>
<dbReference type="Proteomes" id="UP001057580">
    <property type="component" value="Chromosome"/>
</dbReference>
<dbReference type="InterPro" id="IPR002797">
    <property type="entry name" value="Polysacc_synth"/>
</dbReference>
<dbReference type="GeneID" id="74944703"/>
<feature type="transmembrane region" description="Helical" evidence="6">
    <location>
        <begin position="161"/>
        <end position="184"/>
    </location>
</feature>
<dbReference type="Pfam" id="PF01943">
    <property type="entry name" value="Polysacc_synt"/>
    <property type="match status" value="1"/>
</dbReference>
<sequence>MADGEESLGEHLASGLKALFAGRIVYIASNAALMVLLARAFLSPEQFGSLHFTLSVLGVAALLGTLGLPKSTARYLTEYLERDPSQIRHILRTSLLTFGLLTTVVGVGLALVSDPLARLLGQPSVAPMLVLGGVYVVTYSLTTHLSVVFQGFDRVEMSAALTGLSGVGRLVFAVGFVVAGAGAIGALGGYVAGYALAVLAGGVVLYRIYHRQFGPTEEVERGLARRLLRYSLPLTLTKGAGALDNKVDTILVGVLLNPAAVSYYVIAGQIYTVLATPAASFGFTLSPTIGRQRAIDSDGRAARLYEESLKYVLLLYVPAATGLALVAEPAIRFVFGTEYLPAAPVLQVFCVVLIVYTVNKITSDALDYLGRAKARAAGKSAMAVANALLNVFLIPVFGVVGAAAATGVTYTAYTLFNVVIIHQELSLDIRGLLTHLVVVTGIALGMAAMVRVTLPLVSGLVSLVAVVLFGGAVWMALSVLSGRLDVQRLRSFLT</sequence>
<dbReference type="KEGG" id="ssai:N0B31_19735"/>
<dbReference type="PANTHER" id="PTHR30250:SF11">
    <property type="entry name" value="O-ANTIGEN TRANSPORTER-RELATED"/>
    <property type="match status" value="1"/>
</dbReference>
<organism evidence="7 8">
    <name type="scientific">Salinirubellus salinus</name>
    <dbReference type="NCBI Taxonomy" id="1364945"/>
    <lineage>
        <taxon>Archaea</taxon>
        <taxon>Methanobacteriati</taxon>
        <taxon>Methanobacteriota</taxon>
        <taxon>Stenosarchaea group</taxon>
        <taxon>Halobacteria</taxon>
        <taxon>Halobacteriales</taxon>
        <taxon>Natronomonadaceae</taxon>
        <taxon>Salinirubellus</taxon>
    </lineage>
</organism>
<evidence type="ECO:0000256" key="3">
    <source>
        <dbReference type="ARBA" id="ARBA00022692"/>
    </source>
</evidence>
<dbReference type="EMBL" id="CP104003">
    <property type="protein sequence ID" value="UWM54336.1"/>
    <property type="molecule type" value="Genomic_DNA"/>
</dbReference>
<feature type="transmembrane region" description="Helical" evidence="6">
    <location>
        <begin position="339"/>
        <end position="359"/>
    </location>
</feature>
<evidence type="ECO:0000256" key="4">
    <source>
        <dbReference type="ARBA" id="ARBA00022989"/>
    </source>
</evidence>
<comment type="subcellular location">
    <subcellularLocation>
        <location evidence="1">Cell membrane</location>
        <topology evidence="1">Multi-pass membrane protein</topology>
    </subcellularLocation>
</comment>
<keyword evidence="2" id="KW-1003">Cell membrane</keyword>
<dbReference type="GO" id="GO:0005886">
    <property type="term" value="C:plasma membrane"/>
    <property type="evidence" value="ECO:0007669"/>
    <property type="project" value="UniProtKB-SubCell"/>
</dbReference>
<evidence type="ECO:0000313" key="8">
    <source>
        <dbReference type="Proteomes" id="UP001057580"/>
    </source>
</evidence>
<name>A0A9E7R233_9EURY</name>
<feature type="transmembrane region" description="Helical" evidence="6">
    <location>
        <begin position="309"/>
        <end position="327"/>
    </location>
</feature>